<keyword evidence="7" id="KW-1133">Transmembrane helix</keyword>
<dbReference type="CDD" id="cd19952">
    <property type="entry name" value="GT29"/>
    <property type="match status" value="1"/>
</dbReference>
<dbReference type="Pfam" id="PF00777">
    <property type="entry name" value="Glyco_transf_29"/>
    <property type="match status" value="1"/>
</dbReference>
<dbReference type="InterPro" id="IPR001675">
    <property type="entry name" value="Glyco_trans_29"/>
</dbReference>
<keyword evidence="10" id="KW-0325">Glycoprotein</keyword>
<evidence type="ECO:0000256" key="9">
    <source>
        <dbReference type="ARBA" id="ARBA00023136"/>
    </source>
</evidence>
<evidence type="ECO:0000256" key="2">
    <source>
        <dbReference type="ARBA" id="ARBA00006003"/>
    </source>
</evidence>
<organism evidence="13 14">
    <name type="scientific">Chloropicon roscoffensis</name>
    <dbReference type="NCBI Taxonomy" id="1461544"/>
    <lineage>
        <taxon>Eukaryota</taxon>
        <taxon>Viridiplantae</taxon>
        <taxon>Chlorophyta</taxon>
        <taxon>Chloropicophyceae</taxon>
        <taxon>Chloropicales</taxon>
        <taxon>Chloropicaceae</taxon>
        <taxon>Chloropicon</taxon>
    </lineage>
</organism>
<keyword evidence="4" id="KW-0808">Transferase</keyword>
<evidence type="ECO:0000256" key="3">
    <source>
        <dbReference type="ARBA" id="ARBA00022676"/>
    </source>
</evidence>
<reference evidence="13 14" key="1">
    <citation type="submission" date="2024-03" db="EMBL/GenBank/DDBJ databases">
        <title>Complete genome sequence of the green alga Chloropicon roscoffensis RCC1871.</title>
        <authorList>
            <person name="Lemieux C."/>
            <person name="Pombert J.-F."/>
            <person name="Otis C."/>
            <person name="Turmel M."/>
        </authorList>
    </citation>
    <scope>NUCLEOTIDE SEQUENCE [LARGE SCALE GENOMIC DNA]</scope>
    <source>
        <strain evidence="13 14">RCC1871</strain>
    </source>
</reference>
<evidence type="ECO:0000256" key="1">
    <source>
        <dbReference type="ARBA" id="ARBA00004323"/>
    </source>
</evidence>
<keyword evidence="9" id="KW-0472">Membrane</keyword>
<dbReference type="GO" id="GO:0000139">
    <property type="term" value="C:Golgi membrane"/>
    <property type="evidence" value="ECO:0007669"/>
    <property type="project" value="UniProtKB-SubCell"/>
</dbReference>
<evidence type="ECO:0000256" key="12">
    <source>
        <dbReference type="SAM" id="SignalP"/>
    </source>
</evidence>
<evidence type="ECO:0000313" key="14">
    <source>
        <dbReference type="Proteomes" id="UP001472866"/>
    </source>
</evidence>
<dbReference type="AlphaFoldDB" id="A0AAX4PF79"/>
<evidence type="ECO:0000256" key="5">
    <source>
        <dbReference type="ARBA" id="ARBA00022692"/>
    </source>
</evidence>
<feature type="signal peptide" evidence="12">
    <location>
        <begin position="1"/>
        <end position="31"/>
    </location>
</feature>
<dbReference type="InterPro" id="IPR038578">
    <property type="entry name" value="GT29-like_sf"/>
</dbReference>
<keyword evidence="3 13" id="KW-0328">Glycosyltransferase</keyword>
<keyword evidence="5" id="KW-0812">Transmembrane</keyword>
<dbReference type="Proteomes" id="UP001472866">
    <property type="component" value="Chromosome 09"/>
</dbReference>
<keyword evidence="8" id="KW-0333">Golgi apparatus</keyword>
<dbReference type="InterPro" id="IPR050943">
    <property type="entry name" value="Glycosyltr_29_Sialyltrsf"/>
</dbReference>
<gene>
    <name evidence="13" type="ORF">HKI87_09g58510</name>
</gene>
<evidence type="ECO:0000256" key="11">
    <source>
        <dbReference type="SAM" id="MobiDB-lite"/>
    </source>
</evidence>
<feature type="region of interest" description="Disordered" evidence="11">
    <location>
        <begin position="52"/>
        <end position="110"/>
    </location>
</feature>
<dbReference type="GO" id="GO:0008373">
    <property type="term" value="F:sialyltransferase activity"/>
    <property type="evidence" value="ECO:0007669"/>
    <property type="project" value="InterPro"/>
</dbReference>
<accession>A0AAX4PF79</accession>
<evidence type="ECO:0000256" key="7">
    <source>
        <dbReference type="ARBA" id="ARBA00022989"/>
    </source>
</evidence>
<dbReference type="PANTHER" id="PTHR11987">
    <property type="entry name" value="ALPHA-2,8-SIALYLTRANSFERASE"/>
    <property type="match status" value="1"/>
</dbReference>
<evidence type="ECO:0000256" key="8">
    <source>
        <dbReference type="ARBA" id="ARBA00023034"/>
    </source>
</evidence>
<evidence type="ECO:0000256" key="6">
    <source>
        <dbReference type="ARBA" id="ARBA00022968"/>
    </source>
</evidence>
<name>A0AAX4PF79_9CHLO</name>
<feature type="compositionally biased region" description="Low complexity" evidence="11">
    <location>
        <begin position="61"/>
        <end position="71"/>
    </location>
</feature>
<evidence type="ECO:0000256" key="10">
    <source>
        <dbReference type="ARBA" id="ARBA00023180"/>
    </source>
</evidence>
<comment type="similarity">
    <text evidence="2">Belongs to the glycosyltransferase 29 family.</text>
</comment>
<evidence type="ECO:0000313" key="13">
    <source>
        <dbReference type="EMBL" id="WZN64295.1"/>
    </source>
</evidence>
<proteinExistence type="inferred from homology"/>
<feature type="chain" id="PRO_5043949012" evidence="12">
    <location>
        <begin position="32"/>
        <end position="461"/>
    </location>
</feature>
<dbReference type="EMBL" id="CP151509">
    <property type="protein sequence ID" value="WZN64295.1"/>
    <property type="molecule type" value="Genomic_DNA"/>
</dbReference>
<dbReference type="PANTHER" id="PTHR11987:SF36">
    <property type="entry name" value="SIA-ALPHA-2,3-GAL-BETA-1,4-GLCNAC-R:ALPHA 2,8-SIALYLTRANSFERASE"/>
    <property type="match status" value="1"/>
</dbReference>
<keyword evidence="6" id="KW-0735">Signal-anchor</keyword>
<keyword evidence="14" id="KW-1185">Reference proteome</keyword>
<keyword evidence="12" id="KW-0732">Signal</keyword>
<evidence type="ECO:0000256" key="4">
    <source>
        <dbReference type="ARBA" id="ARBA00022679"/>
    </source>
</evidence>
<feature type="compositionally biased region" description="Acidic residues" evidence="11">
    <location>
        <begin position="82"/>
        <end position="101"/>
    </location>
</feature>
<dbReference type="Gene3D" id="3.90.1480.20">
    <property type="entry name" value="Glycosyl transferase family 29"/>
    <property type="match status" value="1"/>
</dbReference>
<protein>
    <submittedName>
        <fullName evidence="13">Sialyltransferase</fullName>
    </submittedName>
</protein>
<comment type="subcellular location">
    <subcellularLocation>
        <location evidence="1">Golgi apparatus membrane</location>
        <topology evidence="1">Single-pass type II membrane protein</topology>
    </subcellularLocation>
</comment>
<sequence length="461" mass="51318">MRRSKRTKTKSKGLSRFFFLLLCTLAAVVLLAPPTPMEKRMHGHVIYISQKHASREGAPGGAATPGPGASAQSGEAKAGQDAEPDAPQEGGSEEDEDEGIEEEVRVSGGGGYKKCPRATSIMKPTLGGLNLDFTQGKHGFNVTNTFIHKGNYEQLLHGDYTLHRHTVPELPDSFEEISRNYKFNSCAVVGSSGYMKLAQFGQAIDTHDVVVRLNQSPVKAFARWVGTKTTMRVLNSLWSSHYGSGRYENMALPLEQNVTIVVSRTKGHTFDKVVDTMKKRRPDVRVLQLSSRVVSAARRLLVGYRVKLCQNGFGPYSGGSTPSSGFVAVYFLRSLCKRVTVYGLGTVNIPDVPYHYFAGVGSRKKGNTVHSWDSESATIDAFAWEDKVEQCKYRTRDLVPHGDQKVSGLRTKLQILQQHKYNNRFCGWNLCNRRGHHKLGQMLPDAKNIKFETCRRIMYNE</sequence>